<gene>
    <name evidence="1" type="ORF">UV33_C0027G0007</name>
</gene>
<name>A0A0G1ATE3_9BACT</name>
<evidence type="ECO:0000313" key="2">
    <source>
        <dbReference type="Proteomes" id="UP000034135"/>
    </source>
</evidence>
<comment type="caution">
    <text evidence="1">The sequence shown here is derived from an EMBL/GenBank/DDBJ whole genome shotgun (WGS) entry which is preliminary data.</text>
</comment>
<evidence type="ECO:0000313" key="1">
    <source>
        <dbReference type="EMBL" id="KKS64380.1"/>
    </source>
</evidence>
<organism evidence="1 2">
    <name type="scientific">Candidatus Daviesbacteria bacterium GW2011_GWA1_42_6</name>
    <dbReference type="NCBI Taxonomy" id="1618420"/>
    <lineage>
        <taxon>Bacteria</taxon>
        <taxon>Candidatus Daviesiibacteriota</taxon>
    </lineage>
</organism>
<dbReference type="AlphaFoldDB" id="A0A0G1ATE3"/>
<dbReference type="InterPro" id="IPR036388">
    <property type="entry name" value="WH-like_DNA-bd_sf"/>
</dbReference>
<accession>A0A0G1ATE3</accession>
<dbReference type="EMBL" id="LCEB01000027">
    <property type="protein sequence ID" value="KKS64380.1"/>
    <property type="molecule type" value="Genomic_DNA"/>
</dbReference>
<protein>
    <submittedName>
        <fullName evidence="1">Uncharacterized protein</fullName>
    </submittedName>
</protein>
<dbReference type="Gene3D" id="1.10.10.10">
    <property type="entry name" value="Winged helix-like DNA-binding domain superfamily/Winged helix DNA-binding domain"/>
    <property type="match status" value="1"/>
</dbReference>
<dbReference type="InterPro" id="IPR036390">
    <property type="entry name" value="WH_DNA-bd_sf"/>
</dbReference>
<sequence>MSEQLDKIFSRYADKVKPVLVPFLILYIIYKRGKASSTEIKKELEDIAGKTIEYEYTSYYRMMGSLEHEYKVIEPVELVKEKGPARIYYSLTSFGEILMKKIYQEIIIPIKKVDLEHKGDK</sequence>
<dbReference type="Proteomes" id="UP000034135">
    <property type="component" value="Unassembled WGS sequence"/>
</dbReference>
<reference evidence="1 2" key="1">
    <citation type="journal article" date="2015" name="Nature">
        <title>rRNA introns, odd ribosomes, and small enigmatic genomes across a large radiation of phyla.</title>
        <authorList>
            <person name="Brown C.T."/>
            <person name="Hug L.A."/>
            <person name="Thomas B.C."/>
            <person name="Sharon I."/>
            <person name="Castelle C.J."/>
            <person name="Singh A."/>
            <person name="Wilkins M.J."/>
            <person name="Williams K.H."/>
            <person name="Banfield J.F."/>
        </authorList>
    </citation>
    <scope>NUCLEOTIDE SEQUENCE [LARGE SCALE GENOMIC DNA]</scope>
</reference>
<proteinExistence type="predicted"/>
<dbReference type="SUPFAM" id="SSF46785">
    <property type="entry name" value="Winged helix' DNA-binding domain"/>
    <property type="match status" value="1"/>
</dbReference>